<evidence type="ECO:0000256" key="3">
    <source>
        <dbReference type="ARBA" id="ARBA00023163"/>
    </source>
</evidence>
<evidence type="ECO:0000313" key="5">
    <source>
        <dbReference type="EMBL" id="KUN84027.1"/>
    </source>
</evidence>
<dbReference type="InterPro" id="IPR046335">
    <property type="entry name" value="LacI/GalR-like_sensor"/>
</dbReference>
<dbReference type="PANTHER" id="PTHR30146">
    <property type="entry name" value="LACI-RELATED TRANSCRIPTIONAL REPRESSOR"/>
    <property type="match status" value="1"/>
</dbReference>
<name>A0A101T1F3_9ACTN</name>
<dbReference type="InterPro" id="IPR010982">
    <property type="entry name" value="Lambda_DNA-bd_dom_sf"/>
</dbReference>
<keyword evidence="1" id="KW-0805">Transcription regulation</keyword>
<dbReference type="GO" id="GO:0000976">
    <property type="term" value="F:transcription cis-regulatory region binding"/>
    <property type="evidence" value="ECO:0007669"/>
    <property type="project" value="TreeGrafter"/>
</dbReference>
<evidence type="ECO:0000256" key="2">
    <source>
        <dbReference type="ARBA" id="ARBA00023125"/>
    </source>
</evidence>
<dbReference type="Gene3D" id="1.10.260.40">
    <property type="entry name" value="lambda repressor-like DNA-binding domains"/>
    <property type="match status" value="1"/>
</dbReference>
<dbReference type="SUPFAM" id="SSF53822">
    <property type="entry name" value="Periplasmic binding protein-like I"/>
    <property type="match status" value="1"/>
</dbReference>
<evidence type="ECO:0000256" key="1">
    <source>
        <dbReference type="ARBA" id="ARBA00023015"/>
    </source>
</evidence>
<dbReference type="OrthoDB" id="3227375at2"/>
<dbReference type="Gene3D" id="3.40.50.2300">
    <property type="match status" value="2"/>
</dbReference>
<dbReference type="Pfam" id="PF13377">
    <property type="entry name" value="Peripla_BP_3"/>
    <property type="match status" value="1"/>
</dbReference>
<dbReference type="PANTHER" id="PTHR30146:SF153">
    <property type="entry name" value="LACTOSE OPERON REPRESSOR"/>
    <property type="match status" value="1"/>
</dbReference>
<protein>
    <recommendedName>
        <fullName evidence="4">HTH lacI-type domain-containing protein</fullName>
    </recommendedName>
</protein>
<feature type="domain" description="HTH lacI-type" evidence="4">
    <location>
        <begin position="8"/>
        <end position="60"/>
    </location>
</feature>
<keyword evidence="3" id="KW-0804">Transcription</keyword>
<gene>
    <name evidence="5" type="ORF">AQJ64_16350</name>
</gene>
<dbReference type="PROSITE" id="PS50932">
    <property type="entry name" value="HTH_LACI_2"/>
    <property type="match status" value="1"/>
</dbReference>
<dbReference type="GO" id="GO:0003700">
    <property type="term" value="F:DNA-binding transcription factor activity"/>
    <property type="evidence" value="ECO:0007669"/>
    <property type="project" value="TreeGrafter"/>
</dbReference>
<reference evidence="5 6" key="1">
    <citation type="submission" date="2015-10" db="EMBL/GenBank/DDBJ databases">
        <title>Draft genome sequence of Streptomyces griseoruber DSM 40281, type strain for the species Streptomyces griseoruber.</title>
        <authorList>
            <person name="Ruckert C."/>
            <person name="Winkler A."/>
            <person name="Kalinowski J."/>
            <person name="Kampfer P."/>
            <person name="Glaeser S."/>
        </authorList>
    </citation>
    <scope>NUCLEOTIDE SEQUENCE [LARGE SCALE GENOMIC DNA]</scope>
    <source>
        <strain evidence="5 6">DSM 40281</strain>
    </source>
</reference>
<dbReference type="CDD" id="cd01392">
    <property type="entry name" value="HTH_LacI"/>
    <property type="match status" value="1"/>
</dbReference>
<dbReference type="AlphaFoldDB" id="A0A101T1F3"/>
<keyword evidence="2" id="KW-0238">DNA-binding</keyword>
<dbReference type="InterPro" id="IPR000843">
    <property type="entry name" value="HTH_LacI"/>
</dbReference>
<dbReference type="STRING" id="1943.AQJ64_16350"/>
<dbReference type="RefSeq" id="WP_055635971.1">
    <property type="nucleotide sequence ID" value="NZ_JBIRRP010000022.1"/>
</dbReference>
<evidence type="ECO:0000259" key="4">
    <source>
        <dbReference type="PROSITE" id="PS50932"/>
    </source>
</evidence>
<accession>A0A101T1F3</accession>
<dbReference type="Pfam" id="PF00356">
    <property type="entry name" value="LacI"/>
    <property type="match status" value="1"/>
</dbReference>
<organism evidence="5 6">
    <name type="scientific">Streptomyces griseoruber</name>
    <dbReference type="NCBI Taxonomy" id="1943"/>
    <lineage>
        <taxon>Bacteria</taxon>
        <taxon>Bacillati</taxon>
        <taxon>Actinomycetota</taxon>
        <taxon>Actinomycetes</taxon>
        <taxon>Kitasatosporales</taxon>
        <taxon>Streptomycetaceae</taxon>
        <taxon>Streptomyces</taxon>
    </lineage>
</organism>
<evidence type="ECO:0000313" key="6">
    <source>
        <dbReference type="Proteomes" id="UP000052982"/>
    </source>
</evidence>
<dbReference type="EMBL" id="LMWW01000019">
    <property type="protein sequence ID" value="KUN84027.1"/>
    <property type="molecule type" value="Genomic_DNA"/>
</dbReference>
<keyword evidence="6" id="KW-1185">Reference proteome</keyword>
<dbReference type="Proteomes" id="UP000052982">
    <property type="component" value="Unassembled WGS sequence"/>
</dbReference>
<dbReference type="SMART" id="SM00354">
    <property type="entry name" value="HTH_LACI"/>
    <property type="match status" value="1"/>
</dbReference>
<dbReference type="InterPro" id="IPR028082">
    <property type="entry name" value="Peripla_BP_I"/>
</dbReference>
<sequence length="348" mass="36586">MASASSRVTLAQIAEYAGVSVATVSKVINGRPDVAQQTRDLVLDLMRQYNYGGNRDNLRAHPTVELFFGFERLSIYHTEIIQSVVDAGSQEGVAVVVSRRGDHDPAADPVAWARGLVAAGRRAVITVTANTLSGPILEALNRVRLPVVLLDPESLPDGSIVSVGATNFAGGNAAATHLLSLGHRRIAYLGGTEHAWSNQARLHGFRSAMEAAGVPVPGELIRHAGTFHAAEGVEHGGRLLAVEPTPTAVFAASDELAAGVIEAARLRGLRVPDDLSIVGFDNTPLAQVISPPLTTIHGPVPEMGTVALRTALRLAAAEGIDSHHVELATRLVVRKSTRVLSAPSDSTP</sequence>
<dbReference type="SUPFAM" id="SSF47413">
    <property type="entry name" value="lambda repressor-like DNA-binding domains"/>
    <property type="match status" value="1"/>
</dbReference>
<proteinExistence type="predicted"/>
<comment type="caution">
    <text evidence="5">The sequence shown here is derived from an EMBL/GenBank/DDBJ whole genome shotgun (WGS) entry which is preliminary data.</text>
</comment>